<dbReference type="InterPro" id="IPR013154">
    <property type="entry name" value="ADH-like_N"/>
</dbReference>
<feature type="domain" description="Enoyl reductase (ER)" evidence="1">
    <location>
        <begin position="10"/>
        <end position="317"/>
    </location>
</feature>
<comment type="caution">
    <text evidence="2">The sequence shown here is derived from an EMBL/GenBank/DDBJ whole genome shotgun (WGS) entry which is preliminary data.</text>
</comment>
<dbReference type="Proteomes" id="UP001500888">
    <property type="component" value="Unassembled WGS sequence"/>
</dbReference>
<dbReference type="Gene3D" id="3.40.50.720">
    <property type="entry name" value="NAD(P)-binding Rossmann-like Domain"/>
    <property type="match status" value="1"/>
</dbReference>
<dbReference type="SUPFAM" id="SSF50129">
    <property type="entry name" value="GroES-like"/>
    <property type="match status" value="1"/>
</dbReference>
<name>A0ABP7HKQ9_9ACTN</name>
<evidence type="ECO:0000313" key="3">
    <source>
        <dbReference type="Proteomes" id="UP001500888"/>
    </source>
</evidence>
<sequence>MKAAVRTTYGPPQVVRVLEVEKPAVKDNELLVKVHAATVNRTDCGLRAAKPFIYRLFTGLVRPKVTILGNEFAGEVAAVGGGVTSFKVGDRVFGYNDATFGAHAEYMPIAEDRMLAIIPAGLTYEEAAPSTEGSHYALTLIRTAKVETGQDVLVYGATGAIGSAAVQLLRTLGAGVTAVCDTKNLELVRSLGADRVIDYTAEDFTKDEQKYDVVIDAVGKSSFGRCRRLLKPRGIYIASDVGRLWQNPFLALTTPLLGGKKVRFPLPREDQATARYFAELIESGDFKPVIDRRYPLDEIVEAYHYVETGQKTGNVVLSIRPQN</sequence>
<organism evidence="2 3">
    <name type="scientific">Sphaerisporangium flaviroseum</name>
    <dbReference type="NCBI Taxonomy" id="509199"/>
    <lineage>
        <taxon>Bacteria</taxon>
        <taxon>Bacillati</taxon>
        <taxon>Actinomycetota</taxon>
        <taxon>Actinomycetes</taxon>
        <taxon>Streptosporangiales</taxon>
        <taxon>Streptosporangiaceae</taxon>
        <taxon>Sphaerisporangium</taxon>
    </lineage>
</organism>
<dbReference type="CDD" id="cd08267">
    <property type="entry name" value="MDR1"/>
    <property type="match status" value="1"/>
</dbReference>
<dbReference type="Pfam" id="PF13602">
    <property type="entry name" value="ADH_zinc_N_2"/>
    <property type="match status" value="1"/>
</dbReference>
<dbReference type="InterPro" id="IPR020843">
    <property type="entry name" value="ER"/>
</dbReference>
<protein>
    <submittedName>
        <fullName evidence="2">NAD(P)-dependent alcohol dehydrogenase</fullName>
    </submittedName>
</protein>
<dbReference type="SUPFAM" id="SSF51735">
    <property type="entry name" value="NAD(P)-binding Rossmann-fold domains"/>
    <property type="match status" value="1"/>
</dbReference>
<dbReference type="Gene3D" id="3.90.180.10">
    <property type="entry name" value="Medium-chain alcohol dehydrogenases, catalytic domain"/>
    <property type="match status" value="1"/>
</dbReference>
<proteinExistence type="predicted"/>
<dbReference type="EMBL" id="BAAAZR010000002">
    <property type="protein sequence ID" value="GAA3795494.1"/>
    <property type="molecule type" value="Genomic_DNA"/>
</dbReference>
<reference evidence="3" key="1">
    <citation type="journal article" date="2019" name="Int. J. Syst. Evol. Microbiol.">
        <title>The Global Catalogue of Microorganisms (GCM) 10K type strain sequencing project: providing services to taxonomists for standard genome sequencing and annotation.</title>
        <authorList>
            <consortium name="The Broad Institute Genomics Platform"/>
            <consortium name="The Broad Institute Genome Sequencing Center for Infectious Disease"/>
            <person name="Wu L."/>
            <person name="Ma J."/>
        </authorList>
    </citation>
    <scope>NUCLEOTIDE SEQUENCE [LARGE SCALE GENOMIC DNA]</scope>
    <source>
        <strain evidence="3">JCM 16908</strain>
    </source>
</reference>
<dbReference type="PANTHER" id="PTHR11695">
    <property type="entry name" value="ALCOHOL DEHYDROGENASE RELATED"/>
    <property type="match status" value="1"/>
</dbReference>
<dbReference type="InterPro" id="IPR050700">
    <property type="entry name" value="YIM1/Zinc_Alcohol_DH_Fams"/>
</dbReference>
<evidence type="ECO:0000313" key="2">
    <source>
        <dbReference type="EMBL" id="GAA3795494.1"/>
    </source>
</evidence>
<keyword evidence="3" id="KW-1185">Reference proteome</keyword>
<dbReference type="PANTHER" id="PTHR11695:SF648">
    <property type="entry name" value="ZINC-BINDING OXIDOREDUCTASE"/>
    <property type="match status" value="1"/>
</dbReference>
<dbReference type="InterPro" id="IPR011032">
    <property type="entry name" value="GroES-like_sf"/>
</dbReference>
<accession>A0ABP7HKQ9</accession>
<dbReference type="SMART" id="SM00829">
    <property type="entry name" value="PKS_ER"/>
    <property type="match status" value="1"/>
</dbReference>
<dbReference type="InterPro" id="IPR036291">
    <property type="entry name" value="NAD(P)-bd_dom_sf"/>
</dbReference>
<gene>
    <name evidence="2" type="ORF">GCM10022226_13560</name>
</gene>
<dbReference type="Pfam" id="PF08240">
    <property type="entry name" value="ADH_N"/>
    <property type="match status" value="1"/>
</dbReference>
<evidence type="ECO:0000259" key="1">
    <source>
        <dbReference type="SMART" id="SM00829"/>
    </source>
</evidence>
<dbReference type="RefSeq" id="WP_344935609.1">
    <property type="nucleotide sequence ID" value="NZ_BAAAZR010000002.1"/>
</dbReference>